<gene>
    <name evidence="1" type="ORF">SCAL_000918</name>
</gene>
<dbReference type="AlphaFoldDB" id="A0A1F2PAL9"/>
<comment type="caution">
    <text evidence="1">The sequence shown here is derived from an EMBL/GenBank/DDBJ whole genome shotgun (WGS) entry which is preliminary data.</text>
</comment>
<sequence length="40" mass="4615">MIIPAIPEKTSGKENKKSSFFMDTAFISLFKRGKTFFSRK</sequence>
<proteinExistence type="predicted"/>
<keyword evidence="2" id="KW-1185">Reference proteome</keyword>
<accession>A0A1F2PAL9</accession>
<organism evidence="1 2">
    <name type="scientific">Candidatus Syntropharchaeum caldarium</name>
    <dbReference type="NCBI Taxonomy" id="1838285"/>
    <lineage>
        <taxon>Archaea</taxon>
        <taxon>Methanobacteriati</taxon>
        <taxon>Methanobacteriota</taxon>
        <taxon>Stenosarchaea group</taxon>
        <taxon>Methanomicrobia</taxon>
        <taxon>Methanosarcinales</taxon>
        <taxon>ANME-2 cluster</taxon>
        <taxon>Candidatus Syntropharchaeum</taxon>
    </lineage>
</organism>
<dbReference type="EMBL" id="LYOS01000002">
    <property type="protein sequence ID" value="OFV68278.1"/>
    <property type="molecule type" value="Genomic_DNA"/>
</dbReference>
<evidence type="ECO:0000313" key="1">
    <source>
        <dbReference type="EMBL" id="OFV68278.1"/>
    </source>
</evidence>
<dbReference type="Proteomes" id="UP000186940">
    <property type="component" value="Unassembled WGS sequence"/>
</dbReference>
<protein>
    <submittedName>
        <fullName evidence="1">Uncharacterized protein</fullName>
    </submittedName>
</protein>
<evidence type="ECO:0000313" key="2">
    <source>
        <dbReference type="Proteomes" id="UP000186940"/>
    </source>
</evidence>
<name>A0A1F2PAL9_9EURY</name>
<reference evidence="1" key="1">
    <citation type="submission" date="2016-05" db="EMBL/GenBank/DDBJ databases">
        <title>Microbial consortia oxidize butane by reversing methanogenesis.</title>
        <authorList>
            <person name="Laso-Perez R."/>
            <person name="Richter M."/>
            <person name="Wegener G."/>
            <person name="Musat F."/>
        </authorList>
    </citation>
    <scope>NUCLEOTIDE SEQUENCE [LARGE SCALE GENOMIC DNA]</scope>
    <source>
        <strain evidence="1">BOX2</strain>
    </source>
</reference>